<feature type="compositionally biased region" description="Polar residues" evidence="1">
    <location>
        <begin position="255"/>
        <end position="282"/>
    </location>
</feature>
<gene>
    <name evidence="2" type="ORF">Tci_002563</name>
</gene>
<feature type="compositionally biased region" description="Basic and acidic residues" evidence="1">
    <location>
        <begin position="244"/>
        <end position="253"/>
    </location>
</feature>
<feature type="region of interest" description="Disordered" evidence="1">
    <location>
        <begin position="49"/>
        <end position="69"/>
    </location>
</feature>
<name>A0A6L2J3Q3_TANCI</name>
<sequence>MSSVKKSIAKRARHQRQYARRVNEIQMQMQEGEVDKGKALDADLVVIESSGTKSKNHDTNNRSGNDTHVEDADINTVNYKEPMTEAQMNAEYNTKDNNDSLIAQINSKTVENADLKSQIQVKVFANAALKNELRKLKGNKVDIKFAKASILGKPPLQPLRNQSVVRQPNVFKSERPRISKPRFAFQIDVKNDLSKPVTPHYLPKIREFAFVKHHHVITPSSSRNSKKELYGSNDMAHNYFTEEVRKKTQERNRNSKPSVMHTTNIQNTTNGSKSKPKSNNQTTRCLHVSKSSWVMSNVVPLVDHSRNFSFFSDSKHIVCSTCHKCVFNAIHDACITNFLNEVNSRAKVQSPKTRNSNKPVEQKSHTQTPVRHIFTGHRFSPNKSSVVFEKTSSRSCLRWKPTGRIFKIIGLRWIPTGKIFTSSTTMVDSELQNGSNEDITNPYKCEQTLNVSTYTLNISACASSHPKKESLKVWLLKGLVSQKPRVQGIQI</sequence>
<accession>A0A6L2J3Q3</accession>
<evidence type="ECO:0000256" key="1">
    <source>
        <dbReference type="SAM" id="MobiDB-lite"/>
    </source>
</evidence>
<evidence type="ECO:0000313" key="2">
    <source>
        <dbReference type="EMBL" id="GEU30585.1"/>
    </source>
</evidence>
<feature type="region of interest" description="Disordered" evidence="1">
    <location>
        <begin position="346"/>
        <end position="368"/>
    </location>
</feature>
<comment type="caution">
    <text evidence="2">The sequence shown here is derived from an EMBL/GenBank/DDBJ whole genome shotgun (WGS) entry which is preliminary data.</text>
</comment>
<proteinExistence type="predicted"/>
<feature type="compositionally biased region" description="Basic and acidic residues" evidence="1">
    <location>
        <begin position="55"/>
        <end position="69"/>
    </location>
</feature>
<feature type="region of interest" description="Disordered" evidence="1">
    <location>
        <begin position="244"/>
        <end position="282"/>
    </location>
</feature>
<organism evidence="2">
    <name type="scientific">Tanacetum cinerariifolium</name>
    <name type="common">Dalmatian daisy</name>
    <name type="synonym">Chrysanthemum cinerariifolium</name>
    <dbReference type="NCBI Taxonomy" id="118510"/>
    <lineage>
        <taxon>Eukaryota</taxon>
        <taxon>Viridiplantae</taxon>
        <taxon>Streptophyta</taxon>
        <taxon>Embryophyta</taxon>
        <taxon>Tracheophyta</taxon>
        <taxon>Spermatophyta</taxon>
        <taxon>Magnoliopsida</taxon>
        <taxon>eudicotyledons</taxon>
        <taxon>Gunneridae</taxon>
        <taxon>Pentapetalae</taxon>
        <taxon>asterids</taxon>
        <taxon>campanulids</taxon>
        <taxon>Asterales</taxon>
        <taxon>Asteraceae</taxon>
        <taxon>Asteroideae</taxon>
        <taxon>Anthemideae</taxon>
        <taxon>Anthemidinae</taxon>
        <taxon>Tanacetum</taxon>
    </lineage>
</organism>
<protein>
    <submittedName>
        <fullName evidence="2">Uncharacterized protein</fullName>
    </submittedName>
</protein>
<dbReference type="EMBL" id="BKCJ010000169">
    <property type="protein sequence ID" value="GEU30585.1"/>
    <property type="molecule type" value="Genomic_DNA"/>
</dbReference>
<dbReference type="AlphaFoldDB" id="A0A6L2J3Q3"/>
<reference evidence="2" key="1">
    <citation type="journal article" date="2019" name="Sci. Rep.">
        <title>Draft genome of Tanacetum cinerariifolium, the natural source of mosquito coil.</title>
        <authorList>
            <person name="Yamashiro T."/>
            <person name="Shiraishi A."/>
            <person name="Satake H."/>
            <person name="Nakayama K."/>
        </authorList>
    </citation>
    <scope>NUCLEOTIDE SEQUENCE</scope>
</reference>